<proteinExistence type="predicted"/>
<organism evidence="1 2">
    <name type="scientific">Sinocyclocheilus grahami</name>
    <name type="common">Dianchi golden-line fish</name>
    <name type="synonym">Barbus grahami</name>
    <dbReference type="NCBI Taxonomy" id="75366"/>
    <lineage>
        <taxon>Eukaryota</taxon>
        <taxon>Metazoa</taxon>
        <taxon>Chordata</taxon>
        <taxon>Craniata</taxon>
        <taxon>Vertebrata</taxon>
        <taxon>Euteleostomi</taxon>
        <taxon>Actinopterygii</taxon>
        <taxon>Neopterygii</taxon>
        <taxon>Teleostei</taxon>
        <taxon>Ostariophysi</taxon>
        <taxon>Cypriniformes</taxon>
        <taxon>Cyprinidae</taxon>
        <taxon>Cyprininae</taxon>
        <taxon>Sinocyclocheilus</taxon>
    </lineage>
</organism>
<dbReference type="InParanoid" id="A0A672Q182"/>
<evidence type="ECO:0000313" key="2">
    <source>
        <dbReference type="Proteomes" id="UP000472262"/>
    </source>
</evidence>
<dbReference type="AlphaFoldDB" id="A0A672Q182"/>
<reference evidence="1" key="2">
    <citation type="submission" date="2025-09" db="UniProtKB">
        <authorList>
            <consortium name="Ensembl"/>
        </authorList>
    </citation>
    <scope>IDENTIFICATION</scope>
</reference>
<dbReference type="Ensembl" id="ENSSGRT00000074006.1">
    <property type="protein sequence ID" value="ENSSGRP00000069452.1"/>
    <property type="gene ID" value="ENSSGRG00000035556.1"/>
</dbReference>
<name>A0A672Q182_SINGR</name>
<accession>A0A672Q182</accession>
<protein>
    <submittedName>
        <fullName evidence="1">Uncharacterized protein</fullName>
    </submittedName>
</protein>
<reference evidence="1" key="1">
    <citation type="submission" date="2025-08" db="UniProtKB">
        <authorList>
            <consortium name="Ensembl"/>
        </authorList>
    </citation>
    <scope>IDENTIFICATION</scope>
</reference>
<sequence length="22" mass="2259">TYSGAQTLIFGTGTKLTVNTGK</sequence>
<dbReference type="Proteomes" id="UP000472262">
    <property type="component" value="Unassembled WGS sequence"/>
</dbReference>
<evidence type="ECO:0000313" key="1">
    <source>
        <dbReference type="Ensembl" id="ENSSGRP00000069452.1"/>
    </source>
</evidence>
<keyword evidence="2" id="KW-1185">Reference proteome</keyword>